<protein>
    <submittedName>
        <fullName evidence="2">Uncharacterized protein</fullName>
    </submittedName>
</protein>
<reference evidence="2" key="1">
    <citation type="submission" date="2021-06" db="EMBL/GenBank/DDBJ databases">
        <title>Comparative genomics, transcriptomics and evolutionary studies reveal genomic signatures of adaptation to plant cell wall in hemibiotrophic fungi.</title>
        <authorList>
            <consortium name="DOE Joint Genome Institute"/>
            <person name="Baroncelli R."/>
            <person name="Diaz J.F."/>
            <person name="Benocci T."/>
            <person name="Peng M."/>
            <person name="Battaglia E."/>
            <person name="Haridas S."/>
            <person name="Andreopoulos W."/>
            <person name="Labutti K."/>
            <person name="Pangilinan J."/>
            <person name="Floch G.L."/>
            <person name="Makela M.R."/>
            <person name="Henrissat B."/>
            <person name="Grigoriev I.V."/>
            <person name="Crouch J.A."/>
            <person name="De Vries R.P."/>
            <person name="Sukno S.A."/>
            <person name="Thon M.R."/>
        </authorList>
    </citation>
    <scope>NUCLEOTIDE SEQUENCE</scope>
    <source>
        <strain evidence="2">MAFF235873</strain>
    </source>
</reference>
<dbReference type="Proteomes" id="UP001232148">
    <property type="component" value="Unassembled WGS sequence"/>
</dbReference>
<dbReference type="AlphaFoldDB" id="A0AAD9M2L4"/>
<evidence type="ECO:0000256" key="1">
    <source>
        <dbReference type="SAM" id="MobiDB-lite"/>
    </source>
</evidence>
<feature type="region of interest" description="Disordered" evidence="1">
    <location>
        <begin position="175"/>
        <end position="207"/>
    </location>
</feature>
<comment type="caution">
    <text evidence="2">The sequence shown here is derived from an EMBL/GenBank/DDBJ whole genome shotgun (WGS) entry which is preliminary data.</text>
</comment>
<evidence type="ECO:0000313" key="3">
    <source>
        <dbReference type="Proteomes" id="UP001232148"/>
    </source>
</evidence>
<accession>A0AAD9M2L4</accession>
<feature type="compositionally biased region" description="Polar residues" evidence="1">
    <location>
        <begin position="74"/>
        <end position="95"/>
    </location>
</feature>
<keyword evidence="3" id="KW-1185">Reference proteome</keyword>
<gene>
    <name evidence="2" type="ORF">LX32DRAFT_636876</name>
</gene>
<organism evidence="2 3">
    <name type="scientific">Colletotrichum zoysiae</name>
    <dbReference type="NCBI Taxonomy" id="1216348"/>
    <lineage>
        <taxon>Eukaryota</taxon>
        <taxon>Fungi</taxon>
        <taxon>Dikarya</taxon>
        <taxon>Ascomycota</taxon>
        <taxon>Pezizomycotina</taxon>
        <taxon>Sordariomycetes</taxon>
        <taxon>Hypocreomycetidae</taxon>
        <taxon>Glomerellales</taxon>
        <taxon>Glomerellaceae</taxon>
        <taxon>Colletotrichum</taxon>
        <taxon>Colletotrichum graminicola species complex</taxon>
    </lineage>
</organism>
<feature type="region of interest" description="Disordered" evidence="1">
    <location>
        <begin position="1"/>
        <end position="163"/>
    </location>
</feature>
<feature type="compositionally biased region" description="Basic and acidic residues" evidence="1">
    <location>
        <begin position="9"/>
        <end position="24"/>
    </location>
</feature>
<name>A0AAD9M2L4_9PEZI</name>
<evidence type="ECO:0000313" key="2">
    <source>
        <dbReference type="EMBL" id="KAK2031856.1"/>
    </source>
</evidence>
<feature type="compositionally biased region" description="Polar residues" evidence="1">
    <location>
        <begin position="27"/>
        <end position="40"/>
    </location>
</feature>
<sequence length="340" mass="37148">MAEPTEGTGNRDKETDVVKPDNKLTGDASNSPKTAMSNDTELTDADRSPERAISNDTELIDADNSSERAIPNDTKLTGNADNSSELVDADNSSELTGADKSLKGGPPKENAKLTGDASNSSELTGADKSLKRGPPKENANLTGDASKSPKRGPAEGRPFKKAKRDMAYLDALAGADRPVDKAPAQSPDIPPRQVGASNRQVSRERDTKMAVTRGDLERALFLWSPSRRRVSIKDVFGRDQADTVEKAVLLTLCDLPEPPTLPDIYIIMPLVRSKAYNVAIRQGLDDVGTEAADFMVLVHLWKYFHKAKELTSFPWMKHKPDRMAGGSDEAFQSYRRLRKQ</sequence>
<dbReference type="EMBL" id="MU842836">
    <property type="protein sequence ID" value="KAK2031856.1"/>
    <property type="molecule type" value="Genomic_DNA"/>
</dbReference>
<proteinExistence type="predicted"/>